<dbReference type="EMBL" id="SWBQ01000002">
    <property type="protein sequence ID" value="TKC07188.1"/>
    <property type="molecule type" value="Genomic_DNA"/>
</dbReference>
<proteinExistence type="predicted"/>
<evidence type="ECO:0000313" key="2">
    <source>
        <dbReference type="EMBL" id="TKC07188.1"/>
    </source>
</evidence>
<accession>A0A4V5NZ68</accession>
<dbReference type="InterPro" id="IPR008969">
    <property type="entry name" value="CarboxyPept-like_regulatory"/>
</dbReference>
<feature type="chain" id="PRO_5021000301" evidence="1">
    <location>
        <begin position="22"/>
        <end position="360"/>
    </location>
</feature>
<name>A0A4V5NZ68_9SPHI</name>
<evidence type="ECO:0000313" key="3">
    <source>
        <dbReference type="Proteomes" id="UP000307244"/>
    </source>
</evidence>
<dbReference type="Pfam" id="PF13715">
    <property type="entry name" value="CarbopepD_reg_2"/>
    <property type="match status" value="1"/>
</dbReference>
<organism evidence="2 3">
    <name type="scientific">Pedobacter frigoris</name>
    <dbReference type="NCBI Taxonomy" id="2571272"/>
    <lineage>
        <taxon>Bacteria</taxon>
        <taxon>Pseudomonadati</taxon>
        <taxon>Bacteroidota</taxon>
        <taxon>Sphingobacteriia</taxon>
        <taxon>Sphingobacteriales</taxon>
        <taxon>Sphingobacteriaceae</taxon>
        <taxon>Pedobacter</taxon>
    </lineage>
</organism>
<dbReference type="Proteomes" id="UP000307244">
    <property type="component" value="Unassembled WGS sequence"/>
</dbReference>
<dbReference type="GO" id="GO:0004180">
    <property type="term" value="F:carboxypeptidase activity"/>
    <property type="evidence" value="ECO:0007669"/>
    <property type="project" value="UniProtKB-KW"/>
</dbReference>
<keyword evidence="1" id="KW-0732">Signal</keyword>
<dbReference type="OrthoDB" id="758923at2"/>
<dbReference type="AlphaFoldDB" id="A0A4V5NZ68"/>
<keyword evidence="2" id="KW-0121">Carboxypeptidase</keyword>
<keyword evidence="2" id="KW-0645">Protease</keyword>
<comment type="caution">
    <text evidence="2">The sequence shown here is derived from an EMBL/GenBank/DDBJ whole genome shotgun (WGS) entry which is preliminary data.</text>
</comment>
<dbReference type="RefSeq" id="WP_136835455.1">
    <property type="nucleotide sequence ID" value="NZ_SWBQ01000002.1"/>
</dbReference>
<sequence>MKITCLLLLFLALNLTAFSQAIKGKIVSVNDKEPIPYATVRLNEKVTQTNLRGEFEIVVGENATDGILTITAIGYVTANIPLSKLPKDKIISLKEDEQTLKEVQIDGGKKRFKMLNEFDYSEVAYTIERDRDRRFISSKFPIAKLFTANVDSFKLESVNVWRFLETPVMVVPTTVGTASRSRSPWEKRAIFYDFKKHAYNKNGRRAIFNLYLIYPDSVGTPMALSDAIKIPLDINNLDPDIEVDLRSYNIRPRQRQFFIAIEWLDILPNKNYSLGLGGKATLSRQVAWPMPDDEKNNSFPIALIYQLGYEPLIAIYKTEKENATIKYVWLQDRWTPVDRQPTDRFDDELALSAKISYYQR</sequence>
<feature type="signal peptide" evidence="1">
    <location>
        <begin position="1"/>
        <end position="21"/>
    </location>
</feature>
<keyword evidence="2" id="KW-0378">Hydrolase</keyword>
<evidence type="ECO:0000256" key="1">
    <source>
        <dbReference type="SAM" id="SignalP"/>
    </source>
</evidence>
<keyword evidence="3" id="KW-1185">Reference proteome</keyword>
<reference evidence="2 3" key="1">
    <citation type="submission" date="2019-04" db="EMBL/GenBank/DDBJ databases">
        <title>Pedobacter sp. RP-3-15 sp. nov., isolated from Arctic soil.</title>
        <authorList>
            <person name="Dahal R.H."/>
            <person name="Kim D.-U."/>
        </authorList>
    </citation>
    <scope>NUCLEOTIDE SEQUENCE [LARGE SCALE GENOMIC DNA]</scope>
    <source>
        <strain evidence="2 3">RP-3-15</strain>
    </source>
</reference>
<dbReference type="SUPFAM" id="SSF49464">
    <property type="entry name" value="Carboxypeptidase regulatory domain-like"/>
    <property type="match status" value="1"/>
</dbReference>
<gene>
    <name evidence="2" type="ORF">FA047_07985</name>
</gene>
<protein>
    <submittedName>
        <fullName evidence="2">Carboxypeptidase-like regulatory domain-containing protein</fullName>
    </submittedName>
</protein>